<evidence type="ECO:0000256" key="4">
    <source>
        <dbReference type="SAM" id="MobiDB-lite"/>
    </source>
</evidence>
<dbReference type="GO" id="GO:0005770">
    <property type="term" value="C:late endosome"/>
    <property type="evidence" value="ECO:0007669"/>
    <property type="project" value="TreeGrafter"/>
</dbReference>
<evidence type="ECO:0000256" key="2">
    <source>
        <dbReference type="ARBA" id="ARBA00022741"/>
    </source>
</evidence>
<dbReference type="Gene3D" id="3.40.50.300">
    <property type="entry name" value="P-loop containing nucleotide triphosphate hydrolases"/>
    <property type="match status" value="2"/>
</dbReference>
<feature type="compositionally biased region" description="Low complexity" evidence="4">
    <location>
        <begin position="145"/>
        <end position="163"/>
    </location>
</feature>
<name>A0A7J6Y764_TRYCR</name>
<comment type="similarity">
    <text evidence="1">Belongs to the small GTPase superfamily. Rab family.</text>
</comment>
<keyword evidence="2" id="KW-0547">Nucleotide-binding</keyword>
<protein>
    <recommendedName>
        <fullName evidence="7">Ras-related protein rab</fullName>
    </recommendedName>
</protein>
<dbReference type="PANTHER" id="PTHR47981">
    <property type="entry name" value="RAB FAMILY"/>
    <property type="match status" value="1"/>
</dbReference>
<dbReference type="EMBL" id="JABDHM010000028">
    <property type="protein sequence ID" value="KAF5222383.1"/>
    <property type="molecule type" value="Genomic_DNA"/>
</dbReference>
<sequence length="430" mass="47750">MTVATRQSTMREIDIKLVCVGAANTGKTTFLRCWETGNPPMHLSTTIQMEFHRREMSIAVPSPVYFEKKNRSVEEFKMTTSKNFVGDNALDGNDERLHREDAFGCSSISGDNSNNNKSNRDNAHNIAQPCSLPFFRNENGERLLSSSVGKGNGNNGNSNSNSSHGFPHNPFGSEYVLLPPRIPPPHLKAFPNSSSTGRRICSLFYENDVKNEKEGKWPLVHVPAIVKVWDIQGQESTKKMTRIFYTGAIAVLIFCEMSNSMDSINSALSWKSDVEQKIHIPKEKSLLVSSTPPAIGGKFDTRGGNSSKGQIEEIESENPPCWLVVNKYDLLSGFASPPEWASHAALDELCARHGFAGWSYAVGRRGVNVEAVVQAVIFAAMERFPRKFTWVWENETIHVSSNGKGSGVDPVVLRTRKRLKQHQRSGCCSK</sequence>
<evidence type="ECO:0000313" key="6">
    <source>
        <dbReference type="Proteomes" id="UP000583944"/>
    </source>
</evidence>
<dbReference type="GO" id="GO:0045335">
    <property type="term" value="C:phagocytic vesicle"/>
    <property type="evidence" value="ECO:0007669"/>
    <property type="project" value="TreeGrafter"/>
</dbReference>
<dbReference type="SUPFAM" id="SSF52540">
    <property type="entry name" value="P-loop containing nucleoside triphosphate hydrolases"/>
    <property type="match status" value="1"/>
</dbReference>
<organism evidence="5 6">
    <name type="scientific">Trypanosoma cruzi</name>
    <dbReference type="NCBI Taxonomy" id="5693"/>
    <lineage>
        <taxon>Eukaryota</taxon>
        <taxon>Discoba</taxon>
        <taxon>Euglenozoa</taxon>
        <taxon>Kinetoplastea</taxon>
        <taxon>Metakinetoplastina</taxon>
        <taxon>Trypanosomatida</taxon>
        <taxon>Trypanosomatidae</taxon>
        <taxon>Trypanosoma</taxon>
        <taxon>Schizotrypanum</taxon>
    </lineage>
</organism>
<feature type="compositionally biased region" description="Low complexity" evidence="4">
    <location>
        <begin position="106"/>
        <end position="117"/>
    </location>
</feature>
<evidence type="ECO:0000256" key="3">
    <source>
        <dbReference type="ARBA" id="ARBA00023134"/>
    </source>
</evidence>
<dbReference type="PANTHER" id="PTHR47981:SF20">
    <property type="entry name" value="RAS-RELATED PROTEIN RAB-7A"/>
    <property type="match status" value="1"/>
</dbReference>
<evidence type="ECO:0000256" key="1">
    <source>
        <dbReference type="ARBA" id="ARBA00006270"/>
    </source>
</evidence>
<dbReference type="AlphaFoldDB" id="A0A7J6Y764"/>
<dbReference type="GO" id="GO:0005764">
    <property type="term" value="C:lysosome"/>
    <property type="evidence" value="ECO:0007669"/>
    <property type="project" value="TreeGrafter"/>
</dbReference>
<evidence type="ECO:0000313" key="5">
    <source>
        <dbReference type="EMBL" id="KAF5222383.1"/>
    </source>
</evidence>
<dbReference type="GO" id="GO:0090385">
    <property type="term" value="P:phagosome-lysosome fusion"/>
    <property type="evidence" value="ECO:0007669"/>
    <property type="project" value="TreeGrafter"/>
</dbReference>
<proteinExistence type="inferred from homology"/>
<comment type="caution">
    <text evidence="5">The sequence shown here is derived from an EMBL/GenBank/DDBJ whole genome shotgun (WGS) entry which is preliminary data.</text>
</comment>
<dbReference type="VEuPathDB" id="TriTrypDB:BCY84_13456"/>
<dbReference type="GO" id="GO:0008333">
    <property type="term" value="P:endosome to lysosome transport"/>
    <property type="evidence" value="ECO:0007669"/>
    <property type="project" value="TreeGrafter"/>
</dbReference>
<gene>
    <name evidence="5" type="ORF">ECC02_004664</name>
</gene>
<reference evidence="5 6" key="1">
    <citation type="journal article" date="2019" name="Genome Biol. Evol.">
        <title>Nanopore Sequencing Significantly Improves Genome Assembly of the Protozoan Parasite Trypanosoma cruzi.</title>
        <authorList>
            <person name="Diaz-Viraque F."/>
            <person name="Pita S."/>
            <person name="Greif G."/>
            <person name="de Souza R.C.M."/>
            <person name="Iraola G."/>
            <person name="Robello C."/>
        </authorList>
    </citation>
    <scope>NUCLEOTIDE SEQUENCE [LARGE SCALE GENOMIC DNA]</scope>
    <source>
        <strain evidence="5 6">Berenice</strain>
    </source>
</reference>
<keyword evidence="3" id="KW-0342">GTP-binding</keyword>
<feature type="region of interest" description="Disordered" evidence="4">
    <location>
        <begin position="105"/>
        <end position="125"/>
    </location>
</feature>
<dbReference type="VEuPathDB" id="TriTrypDB:ECC02_004664"/>
<dbReference type="Proteomes" id="UP000583944">
    <property type="component" value="Unassembled WGS sequence"/>
</dbReference>
<dbReference type="InterPro" id="IPR027417">
    <property type="entry name" value="P-loop_NTPase"/>
</dbReference>
<evidence type="ECO:0008006" key="7">
    <source>
        <dbReference type="Google" id="ProtNLM"/>
    </source>
</evidence>
<dbReference type="GO" id="GO:0005525">
    <property type="term" value="F:GTP binding"/>
    <property type="evidence" value="ECO:0007669"/>
    <property type="project" value="UniProtKB-KW"/>
</dbReference>
<feature type="region of interest" description="Disordered" evidence="4">
    <location>
        <begin position="143"/>
        <end position="166"/>
    </location>
</feature>
<accession>A0A7J6Y764</accession>